<dbReference type="PROSITE" id="PS50111">
    <property type="entry name" value="CHEMOTAXIS_TRANSDUC_2"/>
    <property type="match status" value="1"/>
</dbReference>
<evidence type="ECO:0000259" key="9">
    <source>
        <dbReference type="PROSITE" id="PS50885"/>
    </source>
</evidence>
<dbReference type="SMART" id="SM00283">
    <property type="entry name" value="MA"/>
    <property type="match status" value="1"/>
</dbReference>
<dbReference type="Gene3D" id="1.10.287.950">
    <property type="entry name" value="Methyl-accepting chemotaxis protein"/>
    <property type="match status" value="1"/>
</dbReference>
<protein>
    <recommendedName>
        <fullName evidence="12">Methyl-accepting chemotaxis protein</fullName>
    </recommendedName>
</protein>
<dbReference type="AlphaFoldDB" id="A0A919NN29"/>
<dbReference type="SUPFAM" id="SSF58104">
    <property type="entry name" value="Methyl-accepting chemotaxis protein (MCP) signaling domain"/>
    <property type="match status" value="1"/>
</dbReference>
<evidence type="ECO:0000256" key="4">
    <source>
        <dbReference type="ARBA" id="ARBA00029447"/>
    </source>
</evidence>
<keyword evidence="2 7" id="KW-1133">Transmembrane helix</keyword>
<feature type="transmembrane region" description="Helical" evidence="7">
    <location>
        <begin position="196"/>
        <end position="215"/>
    </location>
</feature>
<evidence type="ECO:0000256" key="1">
    <source>
        <dbReference type="ARBA" id="ARBA00022692"/>
    </source>
</evidence>
<feature type="domain" description="Methyl-accepting transducer" evidence="8">
    <location>
        <begin position="281"/>
        <end position="503"/>
    </location>
</feature>
<dbReference type="GO" id="GO:0016020">
    <property type="term" value="C:membrane"/>
    <property type="evidence" value="ECO:0007669"/>
    <property type="project" value="InterPro"/>
</dbReference>
<dbReference type="PANTHER" id="PTHR32089:SF112">
    <property type="entry name" value="LYSOZYME-LIKE PROTEIN-RELATED"/>
    <property type="match status" value="1"/>
</dbReference>
<evidence type="ECO:0000259" key="8">
    <source>
        <dbReference type="PROSITE" id="PS50111"/>
    </source>
</evidence>
<organism evidence="10 11">
    <name type="scientific">Paractinoplanes tereljensis</name>
    <dbReference type="NCBI Taxonomy" id="571912"/>
    <lineage>
        <taxon>Bacteria</taxon>
        <taxon>Bacillati</taxon>
        <taxon>Actinomycetota</taxon>
        <taxon>Actinomycetes</taxon>
        <taxon>Micromonosporales</taxon>
        <taxon>Micromonosporaceae</taxon>
        <taxon>Paractinoplanes</taxon>
    </lineage>
</organism>
<dbReference type="Pfam" id="PF12729">
    <property type="entry name" value="4HB_MCP_1"/>
    <property type="match status" value="1"/>
</dbReference>
<keyword evidence="7" id="KW-0472">Membrane</keyword>
<feature type="transmembrane region" description="Helical" evidence="7">
    <location>
        <begin position="17"/>
        <end position="37"/>
    </location>
</feature>
<keyword evidence="11" id="KW-1185">Reference proteome</keyword>
<dbReference type="PANTHER" id="PTHR32089">
    <property type="entry name" value="METHYL-ACCEPTING CHEMOTAXIS PROTEIN MCPB"/>
    <property type="match status" value="1"/>
</dbReference>
<dbReference type="PROSITE" id="PS50885">
    <property type="entry name" value="HAMP"/>
    <property type="match status" value="1"/>
</dbReference>
<gene>
    <name evidence="10" type="ORF">Ate02nite_46090</name>
</gene>
<dbReference type="InterPro" id="IPR004089">
    <property type="entry name" value="MCPsignal_dom"/>
</dbReference>
<reference evidence="10" key="1">
    <citation type="submission" date="2021-01" db="EMBL/GenBank/DDBJ databases">
        <title>Whole genome shotgun sequence of Actinoplanes tereljensis NBRC 105297.</title>
        <authorList>
            <person name="Komaki H."/>
            <person name="Tamura T."/>
        </authorList>
    </citation>
    <scope>NUCLEOTIDE SEQUENCE</scope>
    <source>
        <strain evidence="10">NBRC 105297</strain>
    </source>
</reference>
<proteinExistence type="inferred from homology"/>
<dbReference type="Pfam" id="PF00015">
    <property type="entry name" value="MCPsignal"/>
    <property type="match status" value="1"/>
</dbReference>
<comment type="caution">
    <text evidence="10">The sequence shown here is derived from an EMBL/GenBank/DDBJ whole genome shotgun (WGS) entry which is preliminary data.</text>
</comment>
<dbReference type="SMART" id="SM00304">
    <property type="entry name" value="HAMP"/>
    <property type="match status" value="1"/>
</dbReference>
<name>A0A919NN29_9ACTN</name>
<keyword evidence="3 5" id="KW-0807">Transducer</keyword>
<dbReference type="GO" id="GO:0007165">
    <property type="term" value="P:signal transduction"/>
    <property type="evidence" value="ECO:0007669"/>
    <property type="project" value="UniProtKB-KW"/>
</dbReference>
<dbReference type="Pfam" id="PF00672">
    <property type="entry name" value="HAMP"/>
    <property type="match status" value="1"/>
</dbReference>
<evidence type="ECO:0000256" key="2">
    <source>
        <dbReference type="ARBA" id="ARBA00022989"/>
    </source>
</evidence>
<comment type="similarity">
    <text evidence="4">Belongs to the methyl-accepting chemotaxis (MCP) protein family.</text>
</comment>
<dbReference type="InterPro" id="IPR003660">
    <property type="entry name" value="HAMP_dom"/>
</dbReference>
<evidence type="ECO:0000256" key="6">
    <source>
        <dbReference type="SAM" id="Coils"/>
    </source>
</evidence>
<evidence type="ECO:0000256" key="5">
    <source>
        <dbReference type="PROSITE-ProRule" id="PRU00284"/>
    </source>
</evidence>
<dbReference type="EMBL" id="BOMY01000033">
    <property type="protein sequence ID" value="GIF21879.1"/>
    <property type="molecule type" value="Genomic_DNA"/>
</dbReference>
<keyword evidence="6" id="KW-0175">Coiled coil</keyword>
<dbReference type="RefSeq" id="WP_203808899.1">
    <property type="nucleotide sequence ID" value="NZ_BOMY01000033.1"/>
</dbReference>
<evidence type="ECO:0000256" key="7">
    <source>
        <dbReference type="SAM" id="Phobius"/>
    </source>
</evidence>
<feature type="coiled-coil region" evidence="6">
    <location>
        <begin position="157"/>
        <end position="184"/>
    </location>
</feature>
<keyword evidence="1 7" id="KW-0812">Transmembrane</keyword>
<evidence type="ECO:0000256" key="3">
    <source>
        <dbReference type="ARBA" id="ARBA00023224"/>
    </source>
</evidence>
<dbReference type="InterPro" id="IPR024478">
    <property type="entry name" value="HlyB_4HB_MCP"/>
</dbReference>
<evidence type="ECO:0008006" key="12">
    <source>
        <dbReference type="Google" id="ProtNLM"/>
    </source>
</evidence>
<dbReference type="Proteomes" id="UP000623608">
    <property type="component" value="Unassembled WGS sequence"/>
</dbReference>
<feature type="domain" description="HAMP" evidence="9">
    <location>
        <begin position="217"/>
        <end position="269"/>
    </location>
</feature>
<accession>A0A919NN29</accession>
<evidence type="ECO:0000313" key="11">
    <source>
        <dbReference type="Proteomes" id="UP000623608"/>
    </source>
</evidence>
<evidence type="ECO:0000313" key="10">
    <source>
        <dbReference type="EMBL" id="GIF21879.1"/>
    </source>
</evidence>
<sequence length="532" mass="54551">MSKVSGGFANLKINSKIGVLVFALTVAALVVGLVGIARMSALNDELATMKTKHVESMAYLSEARGNLALMWRSMFIVQVSTSTAKTDAVADTKTADGDVDAALASYAKAATGSSVRLAAIASAQEALATFRTLRNVIVFREAPPSGFTMPTDVAGAFGAAETALSDATAKLQELERSEAQAMADEATATYSSSRNIMIITLVCGLAVGLGLWYLVTTSIKRQVVTVGTALHALARNDLAQSAVVYGGDEIGAMAVAVNEARDGLRDTVDQINGTARTLAGTGVDLAALTREISESAQKAASQASIVADAAETVSSNVSTVAAGSEQMGASIREISQNANDAASVASEAVGVAEKTNQIVSQLGESSAEIGNVVKTITSIAEQTNLLALNATIEAARAGELGKGFAVVAGEVKDLAQETAKATDDISRRVEAIQSDAVNAVGAIAEISRIIARINDYQLTIASAVEEQTATTSEMSRSVSDASSSTSDIAANITGVADAAQATTSALSKATTTVERLGQASADLQTVVGRFRL</sequence>